<dbReference type="EMBL" id="CP157942">
    <property type="protein sequence ID" value="XBS67608.1"/>
    <property type="molecule type" value="Genomic_DNA"/>
</dbReference>
<name>A0AAU7Q3K5_9RICK</name>
<dbReference type="RefSeq" id="WP_047758834.1">
    <property type="nucleotide sequence ID" value="NZ_CP157942.1"/>
</dbReference>
<sequence length="73" mass="8556">MFDRGIAKVATFTEFDKKEYKFITRTYLKRRYCVIRENEITQKQQPDGSEILEDNIVNLYSGSRAIASTTNKN</sequence>
<gene>
    <name evidence="1" type="ORF">ABLO99_02935</name>
</gene>
<dbReference type="AlphaFoldDB" id="A0AAU7Q3K5"/>
<accession>A0AAU7Q3K5</accession>
<protein>
    <submittedName>
        <fullName evidence="1">Uncharacterized protein</fullName>
    </submittedName>
</protein>
<organism evidence="1">
    <name type="scientific">Wolbachia endosymbiont of Armadillidium arcangelii</name>
    <dbReference type="NCBI Taxonomy" id="3158571"/>
    <lineage>
        <taxon>Bacteria</taxon>
        <taxon>Pseudomonadati</taxon>
        <taxon>Pseudomonadota</taxon>
        <taxon>Alphaproteobacteria</taxon>
        <taxon>Rickettsiales</taxon>
        <taxon>Anaplasmataceae</taxon>
        <taxon>Wolbachieae</taxon>
        <taxon>Wolbachia</taxon>
    </lineage>
</organism>
<evidence type="ECO:0000313" key="1">
    <source>
        <dbReference type="EMBL" id="XBS67608.1"/>
    </source>
</evidence>
<proteinExistence type="predicted"/>
<reference evidence="1" key="1">
    <citation type="submission" date="2024-06" db="EMBL/GenBank/DDBJ databases">
        <authorList>
            <person name="Dussert Y."/>
            <person name="Peccoud J."/>
            <person name="Pigeault R."/>
        </authorList>
    </citation>
    <scope>NUCLEOTIDE SEQUENCE</scope>
    <source>
        <strain evidence="1">WArc</strain>
    </source>
</reference>